<feature type="coiled-coil region" evidence="1">
    <location>
        <begin position="96"/>
        <end position="123"/>
    </location>
</feature>
<gene>
    <name evidence="2" type="ORF">EIN_161420</name>
</gene>
<dbReference type="RefSeq" id="XP_004185894.1">
    <property type="nucleotide sequence ID" value="XM_004185846.1"/>
</dbReference>
<keyword evidence="1" id="KW-0175">Coiled coil</keyword>
<organism evidence="2 3">
    <name type="scientific">Entamoeba invadens IP1</name>
    <dbReference type="NCBI Taxonomy" id="370355"/>
    <lineage>
        <taxon>Eukaryota</taxon>
        <taxon>Amoebozoa</taxon>
        <taxon>Evosea</taxon>
        <taxon>Archamoebae</taxon>
        <taxon>Mastigamoebida</taxon>
        <taxon>Entamoebidae</taxon>
        <taxon>Entamoeba</taxon>
    </lineage>
</organism>
<accession>A0A0A1TYJ8</accession>
<dbReference type="VEuPathDB" id="AmoebaDB:EIN_161420"/>
<evidence type="ECO:0000256" key="1">
    <source>
        <dbReference type="SAM" id="Coils"/>
    </source>
</evidence>
<evidence type="ECO:0000313" key="3">
    <source>
        <dbReference type="Proteomes" id="UP000014680"/>
    </source>
</evidence>
<reference evidence="2 3" key="1">
    <citation type="submission" date="2012-10" db="EMBL/GenBank/DDBJ databases">
        <authorList>
            <person name="Zafar N."/>
            <person name="Inman J."/>
            <person name="Hall N."/>
            <person name="Lorenzi H."/>
            <person name="Caler E."/>
        </authorList>
    </citation>
    <scope>NUCLEOTIDE SEQUENCE [LARGE SCALE GENOMIC DNA]</scope>
    <source>
        <strain evidence="2 3">IP1</strain>
    </source>
</reference>
<proteinExistence type="predicted"/>
<name>A0A0A1TYJ8_ENTIV</name>
<dbReference type="Proteomes" id="UP000014680">
    <property type="component" value="Unassembled WGS sequence"/>
</dbReference>
<dbReference type="GeneID" id="14885511"/>
<dbReference type="EMBL" id="KB206960">
    <property type="protein sequence ID" value="ELP86548.1"/>
    <property type="molecule type" value="Genomic_DNA"/>
</dbReference>
<sequence>MRLNLNGLADTLNKLDSGIKNSFDKKTVPVDNTLSLDDQMNILNSNLAITNDQMASYEKYSGCCCSLFETLCTMTQMLESTITANTDVKQWLLRKLNSFQAKKTDLDNQIKEHEQKNHQEIDERNERKSVLLQQENLNGVKQGNDSLLIKTENLFIDQPKIIQTNKFIPKLNEEEDVQVNIIPKERSGTPEKKLDDDLKSQDKEVQRIMPKMRIIKEKQKSDSSLFIRSFETKFPPLESSWSPSEKLFVNRNIAGVVKFDLQKTEDETNVGHAETKNEHDEKTIEIIRQNNTETKN</sequence>
<dbReference type="KEGG" id="eiv:EIN_161420"/>
<protein>
    <submittedName>
        <fullName evidence="2">Uncharacterized protein</fullName>
    </submittedName>
</protein>
<keyword evidence="3" id="KW-1185">Reference proteome</keyword>
<dbReference type="AlphaFoldDB" id="A0A0A1TYJ8"/>
<evidence type="ECO:0000313" key="2">
    <source>
        <dbReference type="EMBL" id="ELP86548.1"/>
    </source>
</evidence>